<dbReference type="Proteomes" id="UP000186106">
    <property type="component" value="Unassembled WGS sequence"/>
</dbReference>
<dbReference type="SUPFAM" id="SSF82185">
    <property type="entry name" value="Histone H3 K4-specific methyltransferase SET7/9 N-terminal domain"/>
    <property type="match status" value="1"/>
</dbReference>
<evidence type="ECO:0008006" key="5">
    <source>
        <dbReference type="Google" id="ProtNLM"/>
    </source>
</evidence>
<sequence length="341" mass="40721">MHLYTFIFLIIPVSLFSQYKEIPRQKVKNNSNVHFYKNKPLHGKYKIYNRSEKEDYEMINFVNGLKHDSLAFTYYLGAASKGKYVKGLKEGIWTSTNREGKLYDISNYNNGKKNGRSIKFNYNGTLQDTLTYKNDKLEGWQIRGVENGKRKELFENDVLKESIQQQNNGNFSFKLKYIRLNFQDYSWGNRIWSKNGKKFSDSITLYYDDKKIERTVYTKLNDSLYHKIQTVKDRTRDEVTINFYNKRNKLYMKYLLSYVSSSANEILFEDFFFSTQYDEETKSIEVGLCNPCQIWEGIGRKNFTVYTYDDENKEHYYNVRWIKSDGDMLADFCYPNVRCEE</sequence>
<evidence type="ECO:0000313" key="2">
    <source>
        <dbReference type="EMBL" id="SIS34520.1"/>
    </source>
</evidence>
<dbReference type="AlphaFoldDB" id="A0A1N7IBV6"/>
<organism evidence="2 3">
    <name type="scientific">Chryseobacterium joostei</name>
    <dbReference type="NCBI Taxonomy" id="112234"/>
    <lineage>
        <taxon>Bacteria</taxon>
        <taxon>Pseudomonadati</taxon>
        <taxon>Bacteroidota</taxon>
        <taxon>Flavobacteriia</taxon>
        <taxon>Flavobacteriales</taxon>
        <taxon>Weeksellaceae</taxon>
        <taxon>Chryseobacterium group</taxon>
        <taxon>Chryseobacterium</taxon>
    </lineage>
</organism>
<evidence type="ECO:0000313" key="3">
    <source>
        <dbReference type="Proteomes" id="UP000186106"/>
    </source>
</evidence>
<evidence type="ECO:0000313" key="4">
    <source>
        <dbReference type="Proteomes" id="UP000279541"/>
    </source>
</evidence>
<name>A0A1N7IBV6_9FLAO</name>
<dbReference type="EMBL" id="CP033926">
    <property type="protein sequence ID" value="AZB01842.1"/>
    <property type="molecule type" value="Genomic_DNA"/>
</dbReference>
<reference evidence="2 3" key="1">
    <citation type="submission" date="2017-01" db="EMBL/GenBank/DDBJ databases">
        <authorList>
            <person name="Mah S.A."/>
            <person name="Swanson W.J."/>
            <person name="Moy G.W."/>
            <person name="Vacquier V.D."/>
        </authorList>
    </citation>
    <scope>NUCLEOTIDE SEQUENCE [LARGE SCALE GENOMIC DNA]</scope>
    <source>
        <strain evidence="2 3">DSM 16927</strain>
    </source>
</reference>
<reference evidence="1 4" key="2">
    <citation type="submission" date="2018-11" db="EMBL/GenBank/DDBJ databases">
        <title>Proposal to divide the Flavobacteriaceae and reorganize its genera based on Amino Acid Identity values calculated from whole genome sequences.</title>
        <authorList>
            <person name="Nicholson A.C."/>
            <person name="Gulvik C.A."/>
            <person name="Whitney A.M."/>
            <person name="Humrighouse B.W."/>
            <person name="Bell M."/>
            <person name="Holmes B."/>
            <person name="Steigerwalt A.G."/>
            <person name="Villarma A."/>
            <person name="Sheth M."/>
            <person name="Batra D."/>
            <person name="Pryor J."/>
            <person name="Bernardet J.-F."/>
            <person name="Hugo C."/>
            <person name="Kampfer P."/>
            <person name="Newman J."/>
            <person name="McQuiston J.R."/>
        </authorList>
    </citation>
    <scope>NUCLEOTIDE SEQUENCE [LARGE SCALE GENOMIC DNA]</scope>
    <source>
        <strain evidence="1 4">DSM 16927</strain>
    </source>
</reference>
<dbReference type="EMBL" id="FTNZ01000004">
    <property type="protein sequence ID" value="SIS34520.1"/>
    <property type="molecule type" value="Genomic_DNA"/>
</dbReference>
<evidence type="ECO:0000313" key="1">
    <source>
        <dbReference type="EMBL" id="AZB01842.1"/>
    </source>
</evidence>
<protein>
    <recommendedName>
        <fullName evidence="5">MORN repeat variant</fullName>
    </recommendedName>
</protein>
<proteinExistence type="predicted"/>
<gene>
    <name evidence="1" type="ORF">EG359_20590</name>
    <name evidence="2" type="ORF">SAMN05421768_10418</name>
</gene>
<accession>A0A1N7IBV6</accession>
<dbReference type="Gene3D" id="2.20.110.10">
    <property type="entry name" value="Histone H3 K4-specific methyltransferase SET7/9 N-terminal domain"/>
    <property type="match status" value="1"/>
</dbReference>
<dbReference type="STRING" id="112234.SAMN05421768_10418"/>
<dbReference type="Proteomes" id="UP000279541">
    <property type="component" value="Chromosome"/>
</dbReference>
<dbReference type="KEGG" id="cjt:EG359_20590"/>
<keyword evidence="4" id="KW-1185">Reference proteome</keyword>